<sequence length="70" mass="8014">MCMLFFIILACMLLGWLIMMTGPLIGGIITFGIVVGCLFRGLFLISEIHKQIVKDERERDLDSDMDERSF</sequence>
<proteinExistence type="predicted"/>
<dbReference type="EMBL" id="QTLC01000031">
    <property type="protein sequence ID" value="RDY71383.1"/>
    <property type="molecule type" value="Genomic_DNA"/>
</dbReference>
<name>A0A3D8VQ58_9BACI</name>
<keyword evidence="1" id="KW-1133">Transmembrane helix</keyword>
<reference evidence="2 3" key="1">
    <citation type="submission" date="2018-08" db="EMBL/GenBank/DDBJ databases">
        <title>Genome sequence of strict halophilic Halobacillus trueperi SS1 isolated from Lunsu, a salty water body of North West Himalayas.</title>
        <authorList>
            <person name="Gupta S."/>
            <person name="Sharma P."/>
            <person name="Dev K."/>
            <person name="Baumler D."/>
            <person name="Sourirajan A."/>
        </authorList>
    </citation>
    <scope>NUCLEOTIDE SEQUENCE [LARGE SCALE GENOMIC DNA]</scope>
    <source>
        <strain evidence="2 3">SS1</strain>
    </source>
</reference>
<evidence type="ECO:0000313" key="2">
    <source>
        <dbReference type="EMBL" id="RDY71383.1"/>
    </source>
</evidence>
<keyword evidence="1" id="KW-0812">Transmembrane</keyword>
<evidence type="ECO:0000313" key="3">
    <source>
        <dbReference type="Proteomes" id="UP000257032"/>
    </source>
</evidence>
<feature type="transmembrane region" description="Helical" evidence="1">
    <location>
        <begin position="25"/>
        <end position="45"/>
    </location>
</feature>
<accession>A0A3D8VQ58</accession>
<protein>
    <submittedName>
        <fullName evidence="2">Uncharacterized protein</fullName>
    </submittedName>
</protein>
<organism evidence="2 3">
    <name type="scientific">Halobacillus trueperi</name>
    <dbReference type="NCBI Taxonomy" id="156205"/>
    <lineage>
        <taxon>Bacteria</taxon>
        <taxon>Bacillati</taxon>
        <taxon>Bacillota</taxon>
        <taxon>Bacilli</taxon>
        <taxon>Bacillales</taxon>
        <taxon>Bacillaceae</taxon>
        <taxon>Halobacillus</taxon>
    </lineage>
</organism>
<dbReference type="AlphaFoldDB" id="A0A3D8VQ58"/>
<evidence type="ECO:0000256" key="1">
    <source>
        <dbReference type="SAM" id="Phobius"/>
    </source>
</evidence>
<gene>
    <name evidence="2" type="ORF">DXT76_08005</name>
</gene>
<dbReference type="Proteomes" id="UP000257032">
    <property type="component" value="Unassembled WGS sequence"/>
</dbReference>
<comment type="caution">
    <text evidence="2">The sequence shown here is derived from an EMBL/GenBank/DDBJ whole genome shotgun (WGS) entry which is preliminary data.</text>
</comment>
<keyword evidence="1" id="KW-0472">Membrane</keyword>